<dbReference type="RefSeq" id="WP_095277135.1">
    <property type="nucleotide sequence ID" value="NZ_CP047655.1"/>
</dbReference>
<dbReference type="PRINTS" id="PR00069">
    <property type="entry name" value="ALDKETRDTASE"/>
</dbReference>
<evidence type="ECO:0000256" key="4">
    <source>
        <dbReference type="PIRSR" id="PIRSR000097-1"/>
    </source>
</evidence>
<sequence>MRIPVTTLNDGYDFPLLGLGTYKLSDEDVNKVIRRAIELGYRHIDTASFYGNEEAVGNALNDAISAGDVTREDLFVTTKLWNGDQDRVAAAYQESLKRLDLEFIDLYLVHWPWPQKGLYVSAFEELVHLQGMGQLQSVGVANFYPEVLDEITKATGVTPVLNQVELHAGFTQPELREYHAEHGIVTEAWAPLARGKNFDDPAIAGVANKHGVTPAQVVLAYLLQMGVSVVPKTANPARLEENLGALSVKLDDADVAALDGVQGERMSGDPLTFPGDVE</sequence>
<protein>
    <submittedName>
        <fullName evidence="8">Aldo/keto reductase</fullName>
    </submittedName>
</protein>
<dbReference type="AlphaFoldDB" id="A0A269PDN9"/>
<dbReference type="PROSITE" id="PS00798">
    <property type="entry name" value="ALDOKETO_REDUCTASE_1"/>
    <property type="match status" value="1"/>
</dbReference>
<evidence type="ECO:0000256" key="1">
    <source>
        <dbReference type="ARBA" id="ARBA00007905"/>
    </source>
</evidence>
<dbReference type="EMBL" id="NQMQ01000011">
    <property type="protein sequence ID" value="PAJ70072.1"/>
    <property type="molecule type" value="Genomic_DNA"/>
</dbReference>
<dbReference type="CDD" id="cd19071">
    <property type="entry name" value="AKR_AKR1-5-like"/>
    <property type="match status" value="1"/>
</dbReference>
<dbReference type="InterPro" id="IPR020471">
    <property type="entry name" value="AKR"/>
</dbReference>
<dbReference type="PANTHER" id="PTHR43827:SF3">
    <property type="entry name" value="NADP-DEPENDENT OXIDOREDUCTASE DOMAIN-CONTAINING PROTEIN"/>
    <property type="match status" value="1"/>
</dbReference>
<feature type="active site" description="Proton donor" evidence="4">
    <location>
        <position position="50"/>
    </location>
</feature>
<feature type="binding site" evidence="5">
    <location>
        <position position="110"/>
    </location>
    <ligand>
        <name>substrate</name>
    </ligand>
</feature>
<reference evidence="8 9" key="1">
    <citation type="submission" date="2017-08" db="EMBL/GenBank/DDBJ databases">
        <authorList>
            <person name="de Groot N.N."/>
        </authorList>
    </citation>
    <scope>NUCLEOTIDE SEQUENCE [LARGE SCALE GENOMIC DNA]</scope>
    <source>
        <strain evidence="8 9">NBT06-6</strain>
    </source>
</reference>
<dbReference type="InterPro" id="IPR018170">
    <property type="entry name" value="Aldo/ket_reductase_CS"/>
</dbReference>
<evidence type="ECO:0000256" key="3">
    <source>
        <dbReference type="ARBA" id="ARBA00023002"/>
    </source>
</evidence>
<proteinExistence type="inferred from homology"/>
<feature type="site" description="Lowers pKa of active site Tyr" evidence="6">
    <location>
        <position position="79"/>
    </location>
</feature>
<evidence type="ECO:0000259" key="7">
    <source>
        <dbReference type="Pfam" id="PF00248"/>
    </source>
</evidence>
<accession>A0A269PDN9</accession>
<dbReference type="SUPFAM" id="SSF51430">
    <property type="entry name" value="NAD(P)-linked oxidoreductase"/>
    <property type="match status" value="1"/>
</dbReference>
<dbReference type="PROSITE" id="PS00063">
    <property type="entry name" value="ALDOKETO_REDUCTASE_3"/>
    <property type="match status" value="1"/>
</dbReference>
<feature type="domain" description="NADP-dependent oxidoreductase" evidence="7">
    <location>
        <begin position="17"/>
        <end position="261"/>
    </location>
</feature>
<dbReference type="PANTHER" id="PTHR43827">
    <property type="entry name" value="2,5-DIKETO-D-GLUCONIC ACID REDUCTASE"/>
    <property type="match status" value="1"/>
</dbReference>
<comment type="caution">
    <text evidence="8">The sequence shown here is derived from an EMBL/GenBank/DDBJ whole genome shotgun (WGS) entry which is preliminary data.</text>
</comment>
<dbReference type="Gene3D" id="3.20.20.100">
    <property type="entry name" value="NADP-dependent oxidoreductase domain"/>
    <property type="match status" value="1"/>
</dbReference>
<organism evidence="8 9">
    <name type="scientific">Corynebacterium hadale</name>
    <dbReference type="NCBI Taxonomy" id="2026255"/>
    <lineage>
        <taxon>Bacteria</taxon>
        <taxon>Bacillati</taxon>
        <taxon>Actinomycetota</taxon>
        <taxon>Actinomycetes</taxon>
        <taxon>Mycobacteriales</taxon>
        <taxon>Corynebacteriaceae</taxon>
        <taxon>Corynebacterium</taxon>
    </lineage>
</organism>
<dbReference type="Proteomes" id="UP000215771">
    <property type="component" value="Unassembled WGS sequence"/>
</dbReference>
<keyword evidence="3" id="KW-0560">Oxidoreductase</keyword>
<evidence type="ECO:0000256" key="5">
    <source>
        <dbReference type="PIRSR" id="PIRSR000097-2"/>
    </source>
</evidence>
<gene>
    <name evidence="8" type="ORF">CIG21_06505</name>
</gene>
<dbReference type="InterPro" id="IPR023210">
    <property type="entry name" value="NADP_OxRdtase_dom"/>
</dbReference>
<evidence type="ECO:0000256" key="2">
    <source>
        <dbReference type="ARBA" id="ARBA00022857"/>
    </source>
</evidence>
<name>A0A269PDN9_9CORY</name>
<dbReference type="Pfam" id="PF00248">
    <property type="entry name" value="Aldo_ket_red"/>
    <property type="match status" value="1"/>
</dbReference>
<dbReference type="GO" id="GO:0016616">
    <property type="term" value="F:oxidoreductase activity, acting on the CH-OH group of donors, NAD or NADP as acceptor"/>
    <property type="evidence" value="ECO:0007669"/>
    <property type="project" value="UniProtKB-ARBA"/>
</dbReference>
<dbReference type="FunFam" id="3.20.20.100:FF:000002">
    <property type="entry name" value="2,5-diketo-D-gluconic acid reductase A"/>
    <property type="match status" value="1"/>
</dbReference>
<evidence type="ECO:0000256" key="6">
    <source>
        <dbReference type="PIRSR" id="PIRSR000097-3"/>
    </source>
</evidence>
<dbReference type="PIRSF" id="PIRSF000097">
    <property type="entry name" value="AKR"/>
    <property type="match status" value="1"/>
</dbReference>
<evidence type="ECO:0000313" key="8">
    <source>
        <dbReference type="EMBL" id="PAJ70072.1"/>
    </source>
</evidence>
<evidence type="ECO:0000313" key="9">
    <source>
        <dbReference type="Proteomes" id="UP000215771"/>
    </source>
</evidence>
<dbReference type="InterPro" id="IPR036812">
    <property type="entry name" value="NAD(P)_OxRdtase_dom_sf"/>
</dbReference>
<comment type="similarity">
    <text evidence="1">Belongs to the aldo/keto reductase family.</text>
</comment>
<keyword evidence="2" id="KW-0521">NADP</keyword>